<keyword evidence="13" id="KW-0614">Plasmid</keyword>
<evidence type="ECO:0000256" key="4">
    <source>
        <dbReference type="ARBA" id="ARBA00022452"/>
    </source>
</evidence>
<dbReference type="KEGG" id="ecy:ECSE_P2-0002"/>
<dbReference type="RefSeq" id="WP_000877656.1">
    <property type="nucleotide sequence ID" value="NC_011413.1"/>
</dbReference>
<dbReference type="InterPro" id="IPR025885">
    <property type="entry name" value="PapC_N"/>
</dbReference>
<organism evidence="13 14">
    <name type="scientific">Escherichia coli (strain SE11)</name>
    <dbReference type="NCBI Taxonomy" id="409438"/>
    <lineage>
        <taxon>Bacteria</taxon>
        <taxon>Pseudomonadati</taxon>
        <taxon>Pseudomonadota</taxon>
        <taxon>Gammaproteobacteria</taxon>
        <taxon>Enterobacterales</taxon>
        <taxon>Enterobacteriaceae</taxon>
        <taxon>Escherichia</taxon>
    </lineage>
</organism>
<reference evidence="13 14" key="1">
    <citation type="journal article" date="2008" name="DNA Res.">
        <title>Complete genome sequence and comparative analysis of the wild-type commensal Escherichia coli strain SE11 isolated from a healthy adult.</title>
        <authorList>
            <person name="Oshima K."/>
            <person name="Toh H."/>
            <person name="Ogura Y."/>
            <person name="Sasamoto H."/>
            <person name="Morita H."/>
            <person name="Park S.-H."/>
            <person name="Ooka T."/>
            <person name="Iyoda S."/>
            <person name="Taylor T.D."/>
            <person name="Hayashi T."/>
            <person name="Itoh K."/>
            <person name="Hattori M."/>
        </authorList>
    </citation>
    <scope>NUCLEOTIDE SEQUENCE [LARGE SCALE GENOMIC DNA]</scope>
    <source>
        <strain evidence="13 14">SE11</strain>
    </source>
</reference>
<gene>
    <name evidence="13" type="ordered locus">ECSE_P2-0002</name>
</gene>
<keyword evidence="4" id="KW-1134">Transmembrane beta strand</keyword>
<evidence type="ECO:0000259" key="12">
    <source>
        <dbReference type="Pfam" id="PF13954"/>
    </source>
</evidence>
<dbReference type="GO" id="GO:0015473">
    <property type="term" value="F:fimbrial usher porin activity"/>
    <property type="evidence" value="ECO:0007669"/>
    <property type="project" value="InterPro"/>
</dbReference>
<geneLocation type="plasmid" evidence="13 14">
    <name>pSE11-2</name>
</geneLocation>
<dbReference type="InterPro" id="IPR025949">
    <property type="entry name" value="PapC-like_C"/>
</dbReference>
<dbReference type="Pfam" id="PF00577">
    <property type="entry name" value="Usher"/>
    <property type="match status" value="1"/>
</dbReference>
<evidence type="ECO:0000256" key="1">
    <source>
        <dbReference type="ARBA" id="ARBA00004571"/>
    </source>
</evidence>
<sequence>MKYSKLFLSVGLALVTLSGWGRTYTFDPSLVESSGGDSVDVSLFNQGLQLPGEYFVSIFVNGEKVGSDNINFRIENHNGEDTLSPCLNADQLTKYGIDIHKYSDLFNAGPEQCANLWAIPQADIQFDFNQQKLSLLLPTQALLPKLNGIAPEQLWDDGIPALFMNYQTNMQQREYQGAYKSHDESYYAQLQPGLNIGPWRFRSAASWQKEQGWQRSYIYAERGLNTIKGRLTLGESYSDGSIFDSIPFTGGKLASDETMLPYDQWSFSPVIRGVARTQARVEVQQNGYTVSNDLIPSGPFELTNLPLGGGSGDLKVIVHESDGTQQVFTVPYDTPAVALRQGYFEYSVMGGEYRPANDAVQTTPVGALEMKYGLPWNLTLYGGLQGAGNYQAAALGIGSLLGDFGALSADVVQSNSKKDNQQKESGQRWRVRYNKSLDSGTSVNIASEEYATEGFNTLSDTLNTYCKPDAGNICYSDYKKPKNKVNLSISQTTDGWGTFNFNGYRQNYWNDKSTTTSFTAGYSRMFDSGISLNVNLSKTQNIDKNGKKTNDRLTSLWLSFPLSRWLSNSSVNANYQMTSDTRGDSMHEFGVYGDAFNRQLHWDLRERYRDNASDNKASSALSLNYRGTYGELRGNYSYDKKQRQLGIGINGNIVATQYGITAGQSSGDTMALVQAPGVDGASVGYWPGMKTDFRGYTSYGYLTPYRENNIDINPVTLPKNAEISQTSTRVVPTKGAVVLAKFDTRIGGRLLLQLKRSDNKPVPFGSVATVEGQASSSGIVGDNSQVYLTGVPKEATVKIQWGKDKTQSCHARVLLPEDVNTTGIYNLTAVCTLNG</sequence>
<dbReference type="FunFam" id="2.60.40.2610:FF:000001">
    <property type="entry name" value="Outer membrane fimbrial usher protein"/>
    <property type="match status" value="1"/>
</dbReference>
<keyword evidence="5" id="KW-1029">Fimbrium biogenesis</keyword>
<feature type="domain" description="PapC-like C-terminal" evidence="11">
    <location>
        <begin position="751"/>
        <end position="817"/>
    </location>
</feature>
<dbReference type="Pfam" id="PF13953">
    <property type="entry name" value="PapC_C"/>
    <property type="match status" value="1"/>
</dbReference>
<keyword evidence="7" id="KW-0732">Signal</keyword>
<evidence type="ECO:0000259" key="11">
    <source>
        <dbReference type="Pfam" id="PF13953"/>
    </source>
</evidence>
<dbReference type="Pfam" id="PF13954">
    <property type="entry name" value="PapC_N"/>
    <property type="match status" value="1"/>
</dbReference>
<dbReference type="FunFam" id="3.10.20.410:FF:000001">
    <property type="entry name" value="Fimbrial outer membrane usher protein"/>
    <property type="match status" value="1"/>
</dbReference>
<dbReference type="Proteomes" id="UP000008199">
    <property type="component" value="Plasmid pSE11-2"/>
</dbReference>
<evidence type="ECO:0000256" key="10">
    <source>
        <dbReference type="ARBA" id="ARBA00023237"/>
    </source>
</evidence>
<evidence type="ECO:0000256" key="9">
    <source>
        <dbReference type="ARBA" id="ARBA00023157"/>
    </source>
</evidence>
<keyword evidence="6" id="KW-0812">Transmembrane</keyword>
<evidence type="ECO:0000313" key="13">
    <source>
        <dbReference type="EMBL" id="BAG80329.1"/>
    </source>
</evidence>
<evidence type="ECO:0000256" key="2">
    <source>
        <dbReference type="ARBA" id="ARBA00008064"/>
    </source>
</evidence>
<keyword evidence="10" id="KW-0998">Cell outer membrane</keyword>
<dbReference type="InterPro" id="IPR043142">
    <property type="entry name" value="PapC-like_C_sf"/>
</dbReference>
<dbReference type="Gene3D" id="2.60.40.2070">
    <property type="match status" value="1"/>
</dbReference>
<dbReference type="EMBL" id="AP009242">
    <property type="protein sequence ID" value="BAG80329.1"/>
    <property type="molecule type" value="Genomic_DNA"/>
</dbReference>
<dbReference type="InterPro" id="IPR000015">
    <property type="entry name" value="Fimb_usher"/>
</dbReference>
<evidence type="ECO:0000256" key="3">
    <source>
        <dbReference type="ARBA" id="ARBA00022448"/>
    </source>
</evidence>
<comment type="subcellular location">
    <subcellularLocation>
        <location evidence="1">Cell outer membrane</location>
        <topology evidence="1">Multi-pass membrane protein</topology>
    </subcellularLocation>
</comment>
<evidence type="ECO:0000313" key="14">
    <source>
        <dbReference type="Proteomes" id="UP000008199"/>
    </source>
</evidence>
<dbReference type="Gene3D" id="2.60.40.2610">
    <property type="entry name" value="Outer membrane usher protein FimD, plug domain"/>
    <property type="match status" value="1"/>
</dbReference>
<keyword evidence="9" id="KW-1015">Disulfide bond</keyword>
<keyword evidence="3" id="KW-0813">Transport</keyword>
<accession>A0A979GJQ5</accession>
<dbReference type="InterPro" id="IPR042186">
    <property type="entry name" value="FimD_plug_dom"/>
</dbReference>
<name>A0A979GJQ5_ECOSE</name>
<feature type="domain" description="PapC N-terminal" evidence="12">
    <location>
        <begin position="25"/>
        <end position="169"/>
    </location>
</feature>
<comment type="similarity">
    <text evidence="2">Belongs to the fimbrial export usher family.</text>
</comment>
<dbReference type="GO" id="GO:0009297">
    <property type="term" value="P:pilus assembly"/>
    <property type="evidence" value="ECO:0007669"/>
    <property type="project" value="InterPro"/>
</dbReference>
<evidence type="ECO:0000256" key="7">
    <source>
        <dbReference type="ARBA" id="ARBA00022729"/>
    </source>
</evidence>
<evidence type="ECO:0000256" key="8">
    <source>
        <dbReference type="ARBA" id="ARBA00023136"/>
    </source>
</evidence>
<evidence type="ECO:0000256" key="5">
    <source>
        <dbReference type="ARBA" id="ARBA00022558"/>
    </source>
</evidence>
<keyword evidence="8" id="KW-0472">Membrane</keyword>
<dbReference type="SUPFAM" id="SSF141729">
    <property type="entry name" value="FimD N-terminal domain-like"/>
    <property type="match status" value="1"/>
</dbReference>
<dbReference type="Gene3D" id="3.10.20.410">
    <property type="match status" value="1"/>
</dbReference>
<dbReference type="InterPro" id="IPR037224">
    <property type="entry name" value="PapC_N_sf"/>
</dbReference>
<dbReference type="AlphaFoldDB" id="A0A979GJQ5"/>
<proteinExistence type="inferred from homology"/>
<dbReference type="PANTHER" id="PTHR30451:SF9">
    <property type="entry name" value="F1 CAPSULE-ANCHORING PROTEIN"/>
    <property type="match status" value="1"/>
</dbReference>
<dbReference type="PANTHER" id="PTHR30451">
    <property type="entry name" value="OUTER MEMBRANE USHER PROTEIN"/>
    <property type="match status" value="1"/>
</dbReference>
<dbReference type="Gene3D" id="2.60.40.3110">
    <property type="match status" value="1"/>
</dbReference>
<dbReference type="GO" id="GO:0009279">
    <property type="term" value="C:cell outer membrane"/>
    <property type="evidence" value="ECO:0007669"/>
    <property type="project" value="UniProtKB-SubCell"/>
</dbReference>
<protein>
    <submittedName>
        <fullName evidence="13">Fimbrial usher protein</fullName>
    </submittedName>
</protein>
<evidence type="ECO:0000256" key="6">
    <source>
        <dbReference type="ARBA" id="ARBA00022692"/>
    </source>
</evidence>